<protein>
    <submittedName>
        <fullName evidence="1">Septin-6</fullName>
    </submittedName>
</protein>
<accession>A0ACC2RDL0</accession>
<organism evidence="1 2">
    <name type="scientific">Entomophthora muscae</name>
    <dbReference type="NCBI Taxonomy" id="34485"/>
    <lineage>
        <taxon>Eukaryota</taxon>
        <taxon>Fungi</taxon>
        <taxon>Fungi incertae sedis</taxon>
        <taxon>Zoopagomycota</taxon>
        <taxon>Entomophthoromycotina</taxon>
        <taxon>Entomophthoromycetes</taxon>
        <taxon>Entomophthorales</taxon>
        <taxon>Entomophthoraceae</taxon>
        <taxon>Entomophthora</taxon>
    </lineage>
</organism>
<reference evidence="1" key="1">
    <citation type="submission" date="2022-04" db="EMBL/GenBank/DDBJ databases">
        <title>Genome of the entomopathogenic fungus Entomophthora muscae.</title>
        <authorList>
            <person name="Elya C."/>
            <person name="Lovett B.R."/>
            <person name="Lee E."/>
            <person name="Macias A.M."/>
            <person name="Hajek A.E."/>
            <person name="De Bivort B.L."/>
            <person name="Kasson M.T."/>
            <person name="De Fine Licht H.H."/>
            <person name="Stajich J.E."/>
        </authorList>
    </citation>
    <scope>NUCLEOTIDE SEQUENCE</scope>
    <source>
        <strain evidence="1">Berkeley</strain>
    </source>
</reference>
<comment type="caution">
    <text evidence="1">The sequence shown here is derived from an EMBL/GenBank/DDBJ whole genome shotgun (WGS) entry which is preliminary data.</text>
</comment>
<evidence type="ECO:0000313" key="2">
    <source>
        <dbReference type="Proteomes" id="UP001165960"/>
    </source>
</evidence>
<evidence type="ECO:0000313" key="1">
    <source>
        <dbReference type="EMBL" id="KAJ9048153.1"/>
    </source>
</evidence>
<gene>
    <name evidence="1" type="primary">SEPT6_5</name>
    <name evidence="1" type="ORF">DSO57_1037902</name>
</gene>
<name>A0ACC2RDL0_9FUNG</name>
<sequence length="275" mass="30821">MVLLITGPRWPALKWNLSDFNEDSKDEFFLINGHPIFTHEKELEHTSLSLDSSPEAHQDNNSQNQNPLNKDFDREHTTNTSKVVWDSSIVLSKYIETLVALSKLDLNSKRVLELGAGKGVVGIACAILGATVTLSDAPEAIPTLSEVVRLNKLNASIPSRGCIERVVALDWISCSQEIFAEDLAHSPFDFIVASDVIWVDWLVEPLIKTLAGFMNQTTIAYLAYQQRGARCHPLFLKSMQENGLKYNIIPFQDLHPQYQLGDTIAVYRLEKDSIV</sequence>
<dbReference type="Proteomes" id="UP001165960">
    <property type="component" value="Unassembled WGS sequence"/>
</dbReference>
<proteinExistence type="predicted"/>
<keyword evidence="2" id="KW-1185">Reference proteome</keyword>
<dbReference type="EMBL" id="QTSX02007534">
    <property type="protein sequence ID" value="KAJ9048153.1"/>
    <property type="molecule type" value="Genomic_DNA"/>
</dbReference>